<evidence type="ECO:0000313" key="2">
    <source>
        <dbReference type="Proteomes" id="UP000037904"/>
    </source>
</evidence>
<dbReference type="OrthoDB" id="4678058at2759"/>
<dbReference type="EMBL" id="JXCE01000972">
    <property type="protein sequence ID" value="KPA35647.1"/>
    <property type="molecule type" value="Genomic_DNA"/>
</dbReference>
<protein>
    <submittedName>
        <fullName evidence="1">Uncharacterized protein</fullName>
    </submittedName>
</protein>
<organism evidence="1 2">
    <name type="scientific">Fusarium langsethiae</name>
    <dbReference type="NCBI Taxonomy" id="179993"/>
    <lineage>
        <taxon>Eukaryota</taxon>
        <taxon>Fungi</taxon>
        <taxon>Dikarya</taxon>
        <taxon>Ascomycota</taxon>
        <taxon>Pezizomycotina</taxon>
        <taxon>Sordariomycetes</taxon>
        <taxon>Hypocreomycetidae</taxon>
        <taxon>Hypocreales</taxon>
        <taxon>Nectriaceae</taxon>
        <taxon>Fusarium</taxon>
    </lineage>
</organism>
<proteinExistence type="predicted"/>
<dbReference type="Proteomes" id="UP000037904">
    <property type="component" value="Unassembled WGS sequence"/>
</dbReference>
<reference evidence="1 2" key="1">
    <citation type="submission" date="2015-04" db="EMBL/GenBank/DDBJ databases">
        <title>The draft genome sequence of Fusarium langsethiae, a T-2/HT-2 mycotoxin producer.</title>
        <authorList>
            <person name="Lysoe E."/>
            <person name="Divon H.H."/>
            <person name="Terzi V."/>
            <person name="Orru L."/>
            <person name="Lamontanara A."/>
            <person name="Kolseth A.-K."/>
            <person name="Frandsen R.J."/>
            <person name="Nielsen K."/>
            <person name="Thrane U."/>
        </authorList>
    </citation>
    <scope>NUCLEOTIDE SEQUENCE [LARGE SCALE GENOMIC DNA]</scope>
    <source>
        <strain evidence="1 2">Fl201059</strain>
    </source>
</reference>
<dbReference type="AlphaFoldDB" id="A0A0N0V4Y4"/>
<sequence>MDDNVKEVNGTLVTNTDVTPPNDWTNNYKDMGGDMLWGEGGDVAGVAKEYGLSGTVKPLFAMESYTGDAISLFELSGSHYIYNGIEGSLYKVKEPNDLQKIVETINDPNKGMRALEIEIEAL</sequence>
<comment type="caution">
    <text evidence="1">The sequence shown here is derived from an EMBL/GenBank/DDBJ whole genome shotgun (WGS) entry which is preliminary data.</text>
</comment>
<keyword evidence="2" id="KW-1185">Reference proteome</keyword>
<evidence type="ECO:0000313" key="1">
    <source>
        <dbReference type="EMBL" id="KPA35647.1"/>
    </source>
</evidence>
<gene>
    <name evidence="1" type="ORF">FLAG1_11637</name>
</gene>
<name>A0A0N0V4Y4_FUSLA</name>
<accession>A0A0N0V4Y4</accession>